<name>A0AAN0VLT9_9BURK</name>
<sequence length="74" mass="8304">MFVTMLLVILFVAAGAVVVLNLVHRPDSVSDFWSLDNEYERKSGKLDFLRTKAAFYTAIVTVVLIGLLDIFVLK</sequence>
<evidence type="ECO:0000313" key="3">
    <source>
        <dbReference type="Proteomes" id="UP000029413"/>
    </source>
</evidence>
<dbReference type="AlphaFoldDB" id="A0AAN0VLT9"/>
<keyword evidence="1" id="KW-1133">Transmembrane helix</keyword>
<feature type="transmembrane region" description="Helical" evidence="1">
    <location>
        <begin position="53"/>
        <end position="73"/>
    </location>
</feature>
<keyword evidence="3" id="KW-1185">Reference proteome</keyword>
<evidence type="ECO:0000256" key="1">
    <source>
        <dbReference type="SAM" id="Phobius"/>
    </source>
</evidence>
<gene>
    <name evidence="2" type="ORF">DM39_1462</name>
</gene>
<keyword evidence="1" id="KW-0472">Membrane</keyword>
<keyword evidence="1" id="KW-0812">Transmembrane</keyword>
<dbReference type="KEGG" id="bcen:DM39_1462"/>
<evidence type="ECO:0000313" key="2">
    <source>
        <dbReference type="EMBL" id="AIO32045.1"/>
    </source>
</evidence>
<accession>A0AAN0VLT9</accession>
<dbReference type="Proteomes" id="UP000029413">
    <property type="component" value="Chromosome 1"/>
</dbReference>
<organism evidence="2 3">
    <name type="scientific">Burkholderia cenocepacia</name>
    <dbReference type="NCBI Taxonomy" id="95486"/>
    <lineage>
        <taxon>Bacteria</taxon>
        <taxon>Pseudomonadati</taxon>
        <taxon>Pseudomonadota</taxon>
        <taxon>Betaproteobacteria</taxon>
        <taxon>Burkholderiales</taxon>
        <taxon>Burkholderiaceae</taxon>
        <taxon>Burkholderia</taxon>
        <taxon>Burkholderia cepacia complex</taxon>
    </lineage>
</organism>
<dbReference type="EMBL" id="CP007783">
    <property type="protein sequence ID" value="AIO32045.1"/>
    <property type="molecule type" value="Genomic_DNA"/>
</dbReference>
<protein>
    <submittedName>
        <fullName evidence="2">Membrane protein</fullName>
    </submittedName>
</protein>
<reference evidence="2 3" key="1">
    <citation type="submission" date="2014-05" db="EMBL/GenBank/DDBJ databases">
        <authorList>
            <person name="Bishop-Lilly K.A."/>
            <person name="Broomall S.M."/>
            <person name="Chain P.S."/>
            <person name="Chertkov O."/>
            <person name="Coyne S.R."/>
            <person name="Daligault H.E."/>
            <person name="Davenport K.W."/>
            <person name="Erkkila T."/>
            <person name="Frey K.G."/>
            <person name="Gibbons H.S."/>
            <person name="Gu W."/>
            <person name="Jaissle J."/>
            <person name="Johnson S.L."/>
            <person name="Koroleva G.I."/>
            <person name="Ladner J.T."/>
            <person name="Lo C.-C."/>
            <person name="Minogue T.D."/>
            <person name="Munk C."/>
            <person name="Palacios G.F."/>
            <person name="Redden C.L."/>
            <person name="Rosenzweig C.N."/>
            <person name="Scholz M.B."/>
            <person name="Teshima H."/>
            <person name="Xu Y."/>
        </authorList>
    </citation>
    <scope>NUCLEOTIDE SEQUENCE [LARGE SCALE GENOMIC DNA]</scope>
    <source>
        <strain evidence="2 3">DDS 22E-1</strain>
    </source>
</reference>
<proteinExistence type="predicted"/>